<keyword evidence="1" id="KW-0812">Transmembrane</keyword>
<evidence type="ECO:0000313" key="3">
    <source>
        <dbReference type="EMBL" id="GIQ65736.1"/>
    </source>
</evidence>
<dbReference type="EMBL" id="BOVJ01000148">
    <property type="protein sequence ID" value="GIQ65736.1"/>
    <property type="molecule type" value="Genomic_DNA"/>
</dbReference>
<comment type="caution">
    <text evidence="3">The sequence shown here is derived from an EMBL/GenBank/DDBJ whole genome shotgun (WGS) entry which is preliminary data.</text>
</comment>
<keyword evidence="1" id="KW-0472">Membrane</keyword>
<accession>A0ABQ4NBY6</accession>
<proteinExistence type="predicted"/>
<keyword evidence="4" id="KW-1185">Reference proteome</keyword>
<evidence type="ECO:0000313" key="4">
    <source>
        <dbReference type="Proteomes" id="UP000680304"/>
    </source>
</evidence>
<dbReference type="InterPro" id="IPR012338">
    <property type="entry name" value="Beta-lactam/transpept-like"/>
</dbReference>
<feature type="domain" description="Peptidase S11 D-alanyl-D-alanine carboxypeptidase A N-terminal" evidence="2">
    <location>
        <begin position="10"/>
        <end position="187"/>
    </location>
</feature>
<organism evidence="3 4">
    <name type="scientific">Paenibacillus cisolokensis</name>
    <dbReference type="NCBI Taxonomy" id="1658519"/>
    <lineage>
        <taxon>Bacteria</taxon>
        <taxon>Bacillati</taxon>
        <taxon>Bacillota</taxon>
        <taxon>Bacilli</taxon>
        <taxon>Bacillales</taxon>
        <taxon>Paenibacillaceae</taxon>
        <taxon>Paenibacillus</taxon>
    </lineage>
</organism>
<protein>
    <recommendedName>
        <fullName evidence="2">Peptidase S11 D-alanyl-D-alanine carboxypeptidase A N-terminal domain-containing protein</fullName>
    </recommendedName>
</protein>
<dbReference type="Gene3D" id="3.40.710.10">
    <property type="entry name" value="DD-peptidase/beta-lactamase superfamily"/>
    <property type="match status" value="1"/>
</dbReference>
<reference evidence="3 4" key="1">
    <citation type="submission" date="2021-04" db="EMBL/GenBank/DDBJ databases">
        <title>Draft genome sequence of Paenibacillus cisolokensis, LC2-13A.</title>
        <authorList>
            <person name="Uke A."/>
            <person name="Chhe C."/>
            <person name="Baramee S."/>
            <person name="Kosugi A."/>
        </authorList>
    </citation>
    <scope>NUCLEOTIDE SEQUENCE [LARGE SCALE GENOMIC DNA]</scope>
    <source>
        <strain evidence="3 4">LC2-13A</strain>
    </source>
</reference>
<sequence length="341" mass="37384">MTGIIALEVADPQDIVTVSKEARHEDGTRVYLAEGEQLTMERLVYALMLNSGNDAATAIAEHIDGSKEAFAERMNRFVKETVGTKNTVFKNPHGLPDPEQHTTAADMALIARYAMQNESFRRIVGTPSMPWSGEEWESRLVNHNKLLGTYEGATGVKNGYTNDAGFTLVGSAARGDMELIGVIMKAPNDKALYDDMTAMLDYGFASFEPMRLFSEGEQYPYLATGEDPRFQADEDIWAVVPKGETPELSVGDDGSITVKTSGGEAVAGKLRPLETAAAASAAPEAGAAAGGAADEPARSVWKNGFMVLWLLLNVFIAWIARRLYVRARTRKMEYAQKYWRR</sequence>
<dbReference type="RefSeq" id="WP_244863656.1">
    <property type="nucleotide sequence ID" value="NZ_BOVJ01000148.1"/>
</dbReference>
<keyword evidence="1" id="KW-1133">Transmembrane helix</keyword>
<dbReference type="Pfam" id="PF00768">
    <property type="entry name" value="Peptidase_S11"/>
    <property type="match status" value="1"/>
</dbReference>
<dbReference type="Proteomes" id="UP000680304">
    <property type="component" value="Unassembled WGS sequence"/>
</dbReference>
<evidence type="ECO:0000256" key="1">
    <source>
        <dbReference type="SAM" id="Phobius"/>
    </source>
</evidence>
<feature type="transmembrane region" description="Helical" evidence="1">
    <location>
        <begin position="305"/>
        <end position="324"/>
    </location>
</feature>
<dbReference type="PANTHER" id="PTHR21581:SF6">
    <property type="entry name" value="TRAFFICKING PROTEIN PARTICLE COMPLEX SUBUNIT 12"/>
    <property type="match status" value="1"/>
</dbReference>
<evidence type="ECO:0000259" key="2">
    <source>
        <dbReference type="Pfam" id="PF00768"/>
    </source>
</evidence>
<name>A0ABQ4NBY6_9BACL</name>
<gene>
    <name evidence="3" type="ORF">PACILC2_43040</name>
</gene>
<dbReference type="PANTHER" id="PTHR21581">
    <property type="entry name" value="D-ALANYL-D-ALANINE CARBOXYPEPTIDASE"/>
    <property type="match status" value="1"/>
</dbReference>
<dbReference type="SUPFAM" id="SSF56601">
    <property type="entry name" value="beta-lactamase/transpeptidase-like"/>
    <property type="match status" value="1"/>
</dbReference>
<dbReference type="InterPro" id="IPR001967">
    <property type="entry name" value="Peptidase_S11_N"/>
</dbReference>